<feature type="domain" description="Retroviral polymerase SH3-like" evidence="4">
    <location>
        <begin position="157"/>
        <end position="203"/>
    </location>
</feature>
<feature type="compositionally biased region" description="Basic residues" evidence="1">
    <location>
        <begin position="259"/>
        <end position="271"/>
    </location>
</feature>
<dbReference type="EMBL" id="QGNW01000161">
    <property type="protein sequence ID" value="RVW89763.1"/>
    <property type="molecule type" value="Genomic_DNA"/>
</dbReference>
<protein>
    <recommendedName>
        <fullName evidence="7">GAG-pre-integrase domain-containing protein</fullName>
    </recommendedName>
</protein>
<dbReference type="AlphaFoldDB" id="A0A438HZ74"/>
<evidence type="ECO:0000313" key="5">
    <source>
        <dbReference type="EMBL" id="RVW89763.1"/>
    </source>
</evidence>
<evidence type="ECO:0000256" key="2">
    <source>
        <dbReference type="SAM" id="SignalP"/>
    </source>
</evidence>
<dbReference type="InterPro" id="IPR054722">
    <property type="entry name" value="PolX-like_BBD"/>
</dbReference>
<dbReference type="Pfam" id="PF22936">
    <property type="entry name" value="Pol_BBD"/>
    <property type="match status" value="1"/>
</dbReference>
<dbReference type="Proteomes" id="UP000288805">
    <property type="component" value="Unassembled WGS sequence"/>
</dbReference>
<evidence type="ECO:0008006" key="7">
    <source>
        <dbReference type="Google" id="ProtNLM"/>
    </source>
</evidence>
<keyword evidence="2" id="KW-0732">Signal</keyword>
<evidence type="ECO:0000259" key="4">
    <source>
        <dbReference type="Pfam" id="PF25597"/>
    </source>
</evidence>
<reference evidence="5 6" key="1">
    <citation type="journal article" date="2018" name="PLoS Genet.">
        <title>Population sequencing reveals clonal diversity and ancestral inbreeding in the grapevine cultivar Chardonnay.</title>
        <authorList>
            <person name="Roach M.J."/>
            <person name="Johnson D.L."/>
            <person name="Bohlmann J."/>
            <person name="van Vuuren H.J."/>
            <person name="Jones S.J."/>
            <person name="Pretorius I.S."/>
            <person name="Schmidt S.A."/>
            <person name="Borneman A.R."/>
        </authorList>
    </citation>
    <scope>NUCLEOTIDE SEQUENCE [LARGE SCALE GENOMIC DNA]</scope>
    <source>
        <strain evidence="6">cv. Chardonnay</strain>
        <tissue evidence="5">Leaf</tissue>
    </source>
</reference>
<dbReference type="InterPro" id="IPR057670">
    <property type="entry name" value="SH3_retrovirus"/>
</dbReference>
<gene>
    <name evidence="5" type="ORF">CK203_047263</name>
</gene>
<accession>A0A438HZ74</accession>
<dbReference type="Pfam" id="PF25597">
    <property type="entry name" value="SH3_retrovirus"/>
    <property type="match status" value="1"/>
</dbReference>
<feature type="region of interest" description="Disordered" evidence="1">
    <location>
        <begin position="236"/>
        <end position="271"/>
    </location>
</feature>
<evidence type="ECO:0000313" key="6">
    <source>
        <dbReference type="Proteomes" id="UP000288805"/>
    </source>
</evidence>
<evidence type="ECO:0000256" key="1">
    <source>
        <dbReference type="SAM" id="MobiDB-lite"/>
    </source>
</evidence>
<feature type="chain" id="PRO_5019002568" description="GAG-pre-integrase domain-containing protein" evidence="2">
    <location>
        <begin position="18"/>
        <end position="271"/>
    </location>
</feature>
<comment type="caution">
    <text evidence="5">The sequence shown here is derived from an EMBL/GenBank/DDBJ whole genome shotgun (WGS) entry which is preliminary data.</text>
</comment>
<evidence type="ECO:0000259" key="3">
    <source>
        <dbReference type="Pfam" id="PF22936"/>
    </source>
</evidence>
<organism evidence="5 6">
    <name type="scientific">Vitis vinifera</name>
    <name type="common">Grape</name>
    <dbReference type="NCBI Taxonomy" id="29760"/>
    <lineage>
        <taxon>Eukaryota</taxon>
        <taxon>Viridiplantae</taxon>
        <taxon>Streptophyta</taxon>
        <taxon>Embryophyta</taxon>
        <taxon>Tracheophyta</taxon>
        <taxon>Spermatophyta</taxon>
        <taxon>Magnoliopsida</taxon>
        <taxon>eudicotyledons</taxon>
        <taxon>Gunneridae</taxon>
        <taxon>Pentapetalae</taxon>
        <taxon>rosids</taxon>
        <taxon>Vitales</taxon>
        <taxon>Vitaceae</taxon>
        <taxon>Viteae</taxon>
        <taxon>Vitis</taxon>
    </lineage>
</organism>
<name>A0A438HZ74_VITVI</name>
<feature type="domain" description="Retrovirus-related Pol polyprotein from transposon TNT 1-94-like beta-barrel" evidence="3">
    <location>
        <begin position="20"/>
        <end position="84"/>
    </location>
</feature>
<feature type="signal peptide" evidence="2">
    <location>
        <begin position="1"/>
        <end position="17"/>
    </location>
</feature>
<proteinExistence type="predicted"/>
<sequence length="271" mass="31295">MLLKLNFLVSGTLIVGALNVIGDKSFFTSLENYDGGVVTFRDRNLAKVKGKGSIVIPSCPKLDEVLYAVGLKANLLRISQMWDKDHKVNFHQNLCKVVNKERKVVITRHRTINSKTPLMYSRAKLNPIELWHRRLIHINYRDFMHLENIEKNRRIPKLSGEPKPICCVFLGYSTMSNAYRVYNQNSQVIQESSNVVINDTGYDQDIIDNQILIQESFEDNPQDLETIKDNPNDILERDIDPDNDEVIPLDDTPQEIKDKHRSRIPKNHLKC</sequence>